<dbReference type="RefSeq" id="WP_179190329.1">
    <property type="nucleotide sequence ID" value="NZ_NGLE02000001.1"/>
</dbReference>
<keyword evidence="1" id="KW-0812">Transmembrane</keyword>
<evidence type="ECO:0000313" key="2">
    <source>
        <dbReference type="EMBL" id="MEI5994711.1"/>
    </source>
</evidence>
<sequence length="52" mass="5961">MNKEKAIIVKQNIITIIVPCMFLFPAILTILVAIFGLATNELPIFGYWFLFM</sequence>
<feature type="transmembrane region" description="Helical" evidence="1">
    <location>
        <begin position="12"/>
        <end position="38"/>
    </location>
</feature>
<keyword evidence="1" id="KW-1133">Transmembrane helix</keyword>
<dbReference type="AlphaFoldDB" id="A0A242CHY1"/>
<evidence type="ECO:0000313" key="4">
    <source>
        <dbReference type="Proteomes" id="UP000195139"/>
    </source>
</evidence>
<keyword evidence="4" id="KW-1185">Reference proteome</keyword>
<dbReference type="Proteomes" id="UP000195139">
    <property type="component" value="Unassembled WGS sequence"/>
</dbReference>
<organism evidence="3">
    <name type="scientific">Candidatus Enterococcus mansonii</name>
    <dbReference type="NCBI Taxonomy" id="1834181"/>
    <lineage>
        <taxon>Bacteria</taxon>
        <taxon>Bacillati</taxon>
        <taxon>Bacillota</taxon>
        <taxon>Bacilli</taxon>
        <taxon>Lactobacillales</taxon>
        <taxon>Enterococcaceae</taxon>
        <taxon>Enterococcus</taxon>
    </lineage>
</organism>
<dbReference type="EMBL" id="NGLE01000001">
    <property type="protein sequence ID" value="OTO09520.1"/>
    <property type="molecule type" value="Genomic_DNA"/>
</dbReference>
<accession>A0A242CHY1</accession>
<name>A0A242CHY1_9ENTE</name>
<protein>
    <submittedName>
        <fullName evidence="3">Uncharacterized protein</fullName>
    </submittedName>
</protein>
<gene>
    <name evidence="3" type="ORF">A5880_000199</name>
    <name evidence="2" type="ORF">A5880_002297</name>
</gene>
<proteinExistence type="predicted"/>
<dbReference type="STRING" id="1834181.A5880_000199"/>
<dbReference type="EMBL" id="NGLE02000001">
    <property type="protein sequence ID" value="MEI5994711.1"/>
    <property type="molecule type" value="Genomic_DNA"/>
</dbReference>
<comment type="caution">
    <text evidence="3">The sequence shown here is derived from an EMBL/GenBank/DDBJ whole genome shotgun (WGS) entry which is preliminary data.</text>
</comment>
<reference evidence="3" key="1">
    <citation type="submission" date="2017-05" db="EMBL/GenBank/DDBJ databases">
        <title>The Genome Sequence of Enterococcus sp. 4G2_DIV0659.</title>
        <authorList>
            <consortium name="The Broad Institute Genomics Platform"/>
            <consortium name="The Broad Institute Genomic Center for Infectious Diseases"/>
            <person name="Earl A."/>
            <person name="Manson A."/>
            <person name="Schwartman J."/>
            <person name="Gilmore M."/>
            <person name="Abouelleil A."/>
            <person name="Cao P."/>
            <person name="Chapman S."/>
            <person name="Cusick C."/>
            <person name="Shea T."/>
            <person name="Young S."/>
            <person name="Neafsey D."/>
            <person name="Nusbaum C."/>
            <person name="Birren B."/>
        </authorList>
    </citation>
    <scope>NUCLEOTIDE SEQUENCE [LARGE SCALE GENOMIC DNA]</scope>
    <source>
        <strain evidence="3">4G2_DIV0659</strain>
    </source>
</reference>
<reference evidence="2 4" key="2">
    <citation type="submission" date="2018-07" db="EMBL/GenBank/DDBJ databases">
        <title>The Genome Sequence of Enterococcus sp. DIV0659b.</title>
        <authorList>
            <consortium name="The Broad Institute Genomics Platform"/>
            <consortium name="The Broad Institute Genomic Center for Infectious Diseases"/>
            <person name="Earl A."/>
            <person name="Manson A."/>
            <person name="Schwartman J."/>
            <person name="Gilmore M."/>
            <person name="Abouelleil A."/>
            <person name="Cao P."/>
            <person name="Chapman S."/>
            <person name="Cusick C."/>
            <person name="Shea T."/>
            <person name="Young S."/>
            <person name="Neafsey D."/>
            <person name="Nusbaum C."/>
            <person name="Birren B."/>
        </authorList>
    </citation>
    <scope>NUCLEOTIDE SEQUENCE [LARGE SCALE GENOMIC DNA]</scope>
    <source>
        <strain evidence="2 4">4G2_DIV0659</strain>
    </source>
</reference>
<evidence type="ECO:0000313" key="3">
    <source>
        <dbReference type="EMBL" id="OTO09520.1"/>
    </source>
</evidence>
<evidence type="ECO:0000256" key="1">
    <source>
        <dbReference type="SAM" id="Phobius"/>
    </source>
</evidence>
<keyword evidence="1" id="KW-0472">Membrane</keyword>